<dbReference type="STRING" id="54915.ADS79_07165"/>
<evidence type="ECO:0000256" key="1">
    <source>
        <dbReference type="SAM" id="Coils"/>
    </source>
</evidence>
<feature type="coiled-coil region" evidence="1">
    <location>
        <begin position="317"/>
        <end position="351"/>
    </location>
</feature>
<keyword evidence="4" id="KW-0808">Transferase</keyword>
<dbReference type="AlphaFoldDB" id="A0A0K9YYH8"/>
<dbReference type="EMBL" id="BJON01000013">
    <property type="protein sequence ID" value="GED69453.1"/>
    <property type="molecule type" value="Genomic_DNA"/>
</dbReference>
<keyword evidence="1" id="KW-0175">Coiled coil</keyword>
<dbReference type="Gene3D" id="3.40.50.2000">
    <property type="entry name" value="Glycogen Phosphorylase B"/>
    <property type="match status" value="1"/>
</dbReference>
<evidence type="ECO:0000313" key="5">
    <source>
        <dbReference type="Proteomes" id="UP000036834"/>
    </source>
</evidence>
<dbReference type="PANTHER" id="PTHR36836:SF1">
    <property type="entry name" value="COLANIC ACID BIOSYNTHESIS PROTEIN WCAK"/>
    <property type="match status" value="1"/>
</dbReference>
<dbReference type="RefSeq" id="WP_049737718.1">
    <property type="nucleotide sequence ID" value="NZ_BJON01000013.1"/>
</dbReference>
<comment type="caution">
    <text evidence="4">The sequence shown here is derived from an EMBL/GenBank/DDBJ whole genome shotgun (WGS) entry which is preliminary data.</text>
</comment>
<dbReference type="InterPro" id="IPR019896">
    <property type="entry name" value="Polysacch_pyruvyl_Trfase_CsaB"/>
</dbReference>
<dbReference type="PANTHER" id="PTHR36836">
    <property type="entry name" value="COLANIC ACID BIOSYNTHESIS PROTEIN WCAK"/>
    <property type="match status" value="1"/>
</dbReference>
<reference evidence="5" key="1">
    <citation type="submission" date="2015-07" db="EMBL/GenBank/DDBJ databases">
        <title>Genome sequencing project for genomic taxonomy and phylogenomics of Bacillus-like bacteria.</title>
        <authorList>
            <person name="Liu B."/>
            <person name="Wang J."/>
            <person name="Zhu Y."/>
            <person name="Liu G."/>
            <person name="Chen Q."/>
            <person name="Chen Z."/>
            <person name="Lan J."/>
            <person name="Che J."/>
            <person name="Ge C."/>
            <person name="Shi H."/>
            <person name="Pan Z."/>
            <person name="Liu X."/>
        </authorList>
    </citation>
    <scope>NUCLEOTIDE SEQUENCE [LARGE SCALE GENOMIC DNA]</scope>
    <source>
        <strain evidence="5">DSM 9887</strain>
    </source>
</reference>
<name>A0A0K9YYH8_9BACL</name>
<dbReference type="Pfam" id="PF04230">
    <property type="entry name" value="PS_pyruv_trans"/>
    <property type="match status" value="1"/>
</dbReference>
<keyword evidence="6" id="KW-1185">Reference proteome</keyword>
<dbReference type="NCBIfam" id="TIGR03609">
    <property type="entry name" value="S_layer_CsaB"/>
    <property type="match status" value="1"/>
</dbReference>
<dbReference type="OrthoDB" id="3199616at2"/>
<protein>
    <submittedName>
        <fullName evidence="3 4">Polysaccharide pyruvyl transferase</fullName>
    </submittedName>
</protein>
<evidence type="ECO:0000313" key="4">
    <source>
        <dbReference type="EMBL" id="KNB73711.1"/>
    </source>
</evidence>
<accession>A0A0K9YYH8</accession>
<evidence type="ECO:0000313" key="6">
    <source>
        <dbReference type="Proteomes" id="UP000319578"/>
    </source>
</evidence>
<reference evidence="4" key="2">
    <citation type="submission" date="2015-07" db="EMBL/GenBank/DDBJ databases">
        <title>MeaNS - Measles Nucleotide Surveillance Program.</title>
        <authorList>
            <person name="Tran T."/>
            <person name="Druce J."/>
        </authorList>
    </citation>
    <scope>NUCLEOTIDE SEQUENCE</scope>
    <source>
        <strain evidence="4">DSM 9887</strain>
    </source>
</reference>
<gene>
    <name evidence="4" type="ORF">ADS79_07165</name>
    <name evidence="3" type="ORF">BRE01_31550</name>
</gene>
<dbReference type="Proteomes" id="UP000319578">
    <property type="component" value="Unassembled WGS sequence"/>
</dbReference>
<dbReference type="EMBL" id="LGIQ01000005">
    <property type="protein sequence ID" value="KNB73711.1"/>
    <property type="molecule type" value="Genomic_DNA"/>
</dbReference>
<reference evidence="3 6" key="3">
    <citation type="submission" date="2019-06" db="EMBL/GenBank/DDBJ databases">
        <title>Whole genome shotgun sequence of Brevibacillus reuszeri NBRC 15719.</title>
        <authorList>
            <person name="Hosoyama A."/>
            <person name="Uohara A."/>
            <person name="Ohji S."/>
            <person name="Ichikawa N."/>
        </authorList>
    </citation>
    <scope>NUCLEOTIDE SEQUENCE [LARGE SCALE GENOMIC DNA]</scope>
    <source>
        <strain evidence="3 6">NBRC 15719</strain>
    </source>
</reference>
<dbReference type="InterPro" id="IPR007345">
    <property type="entry name" value="Polysacch_pyruvyl_Trfase"/>
</dbReference>
<evidence type="ECO:0000259" key="2">
    <source>
        <dbReference type="Pfam" id="PF04230"/>
    </source>
</evidence>
<evidence type="ECO:0000313" key="3">
    <source>
        <dbReference type="EMBL" id="GED69453.1"/>
    </source>
</evidence>
<dbReference type="PATRIC" id="fig|54915.3.peg.6863"/>
<organism evidence="4 5">
    <name type="scientific">Brevibacillus reuszeri</name>
    <dbReference type="NCBI Taxonomy" id="54915"/>
    <lineage>
        <taxon>Bacteria</taxon>
        <taxon>Bacillati</taxon>
        <taxon>Bacillota</taxon>
        <taxon>Bacilli</taxon>
        <taxon>Bacillales</taxon>
        <taxon>Paenibacillaceae</taxon>
        <taxon>Brevibacillus</taxon>
    </lineage>
</organism>
<feature type="domain" description="Polysaccharide pyruvyl transferase" evidence="2">
    <location>
        <begin position="14"/>
        <end position="298"/>
    </location>
</feature>
<dbReference type="GO" id="GO:0016740">
    <property type="term" value="F:transferase activity"/>
    <property type="evidence" value="ECO:0007669"/>
    <property type="project" value="UniProtKB-KW"/>
</dbReference>
<proteinExistence type="predicted"/>
<dbReference type="Proteomes" id="UP000036834">
    <property type="component" value="Unassembled WGS sequence"/>
</dbReference>
<sequence length="367" mass="41160">MSRILISGYYGFNNAGDDVVLYGIISSLKREQPNISLAVLSNQPERTAELFGIEAFNRWSFGTIVRELSRSDMLVMGGGTLMQDVTSPRSVLYYLGIVTIAKLLGKPVVFYAQGFGPILKPLSRSMIKRVVNRVDVITARDYESGEDFKACGVKKAPIHITADPALTISPEDVSDERGRELLDGMFADPTKPLVAISVRDWKQEQQFKQTIAKAADWFILRGWNVLFLPMHVPSDLSPSREIMQQMKQAGARLLDAPVTFHDIMSVLKQCDYVVGMRLHSLILACMLRTPFIGISYDPKIDRFVERAGMPNAGHITQLNEASLLQLLEQKLDRLEQEIEVVTEHSRTLEIEAAKSSELVLQALHKKR</sequence>